<dbReference type="PANTHER" id="PTHR34237">
    <property type="entry name" value="PAREP8-RELATED"/>
    <property type="match status" value="1"/>
</dbReference>
<dbReference type="PANTHER" id="PTHR34237:SF4">
    <property type="entry name" value="PAREP1 FAMILY PROTEIN"/>
    <property type="match status" value="1"/>
</dbReference>
<comment type="caution">
    <text evidence="1">The sequence shown here is derived from an EMBL/GenBank/DDBJ whole genome shotgun (WGS) entry which is preliminary data.</text>
</comment>
<dbReference type="Gene3D" id="1.20.120.330">
    <property type="entry name" value="Nucleotidyltransferases domain 2"/>
    <property type="match status" value="1"/>
</dbReference>
<dbReference type="EMBL" id="DRZM01000022">
    <property type="protein sequence ID" value="HHP04234.1"/>
    <property type="molecule type" value="Genomic_DNA"/>
</dbReference>
<reference evidence="1" key="1">
    <citation type="journal article" date="2020" name="mSystems">
        <title>Genome- and Community-Level Interaction Insights into Carbon Utilization and Element Cycling Functions of Hydrothermarchaeota in Hydrothermal Sediment.</title>
        <authorList>
            <person name="Zhou Z."/>
            <person name="Liu Y."/>
            <person name="Xu W."/>
            <person name="Pan J."/>
            <person name="Luo Z.H."/>
            <person name="Li M."/>
        </authorList>
    </citation>
    <scope>NUCLEOTIDE SEQUENCE [LARGE SCALE GENOMIC DNA]</scope>
    <source>
        <strain evidence="1">SpSt-1125</strain>
    </source>
</reference>
<accession>A0A7J3X521</accession>
<gene>
    <name evidence="1" type="ORF">ENM88_00615</name>
</gene>
<dbReference type="InterPro" id="IPR010268">
    <property type="entry name" value="PaREP1"/>
</dbReference>
<dbReference type="AlphaFoldDB" id="A0A7J3X521"/>
<proteinExistence type="predicted"/>
<sequence length="110" mass="12405">MQASEKLYRAAEKAVKALAHHFGLSDILDLEKVEKRGRWTVAELEKAASEASQKLGSWFSTAWDRANYLRAWGFQEAMLDADSVKERAPGIERMVLEARRITGCKTPPNL</sequence>
<evidence type="ECO:0000313" key="1">
    <source>
        <dbReference type="EMBL" id="HHP04234.1"/>
    </source>
</evidence>
<name>A0A7J3X521_THEPE</name>
<organism evidence="1">
    <name type="scientific">Thermofilum pendens</name>
    <dbReference type="NCBI Taxonomy" id="2269"/>
    <lineage>
        <taxon>Archaea</taxon>
        <taxon>Thermoproteota</taxon>
        <taxon>Thermoprotei</taxon>
        <taxon>Thermofilales</taxon>
        <taxon>Thermofilaceae</taxon>
        <taxon>Thermofilum</taxon>
    </lineage>
</organism>
<dbReference type="Pfam" id="PF05942">
    <property type="entry name" value="PaREP1"/>
    <property type="match status" value="1"/>
</dbReference>
<protein>
    <submittedName>
        <fullName evidence="1">Uncharacterized protein</fullName>
    </submittedName>
</protein>